<evidence type="ECO:0000313" key="3">
    <source>
        <dbReference type="EMBL" id="CEL93229.1"/>
    </source>
</evidence>
<dbReference type="PROSITE" id="PS51205">
    <property type="entry name" value="VPS9"/>
    <property type="match status" value="1"/>
</dbReference>
<feature type="region of interest" description="Disordered" evidence="1">
    <location>
        <begin position="151"/>
        <end position="181"/>
    </location>
</feature>
<sequence length="1063" mass="113974">MALSSPVSAFDETTSKPRPHSARTAPPGSDERSSDDDVGEADWALSEGRKRRPVPARRLACEDFEETALEYRVTFPVKVKVASILNTFRTVAESLHYQVMRTSPHSCVAVRAPTHSRRGDLLAAGASKCLVYCLRPIVAAIQGAASRFSSTASTKGGGYSHPGALTQDTALGTPSPSIRDTAMTADGRVTTSLPLSDDAIEHAADISSLASTACDTVTRPRGSPTQLEWDPDAERDGHPSDSLSSGAYSSSSPPHLVGGEALQGWGWAWRWLVQREAVGDAAMQSRRLSRQGRGLPHALSPYVYGKHATPESFSRSPPRLPYEYATLPFHPANAEGQWGAVVLCEVTSGRRFRNMRVIAIRGRNADLLPLFDLLDITFSSTLPAHAIHFIPSRSMPTSPDNASIGQRSASLSPKDLPVRSRTPSLTPKSPGYLAAPSSSQFGQAHSAFRTAQSPNYGTNVAAWRQGRCEDCGSSLPSWPVGKVLVASFYQRLHLSGDDDHEDEMGAAGFGFTAKTRADSHAAFHHRAASHHRGRDPGSPSPPLTARELPLPYAATATNGSAGSDGSPSEEALHHISSTISTVSRPLKLDAAAYYHFCKVLANDTYLLGQSLRSFMQEMEEDLARQTRELEAEEAKHHGGGPDMVIGGGEHASPMRKVRGYIAATVRHIRNNFASMAASGSDDLTTHLTTDLLPRCPLAVERYLFSTIGVTIRTYYHAKYAEKDNLFWGKCQRLENISDERLCRALEIRKKFYMFKPKPQGTSPAPAAQVPPSSPPALPPPAVPSPPPPLLVQSLSGQLEPSVLGKSHGGSPTGSSKSERLGGATTGRGLDLLNLEDAISPRKGVMELIGSPAARRAATPTRNLITLDSIDDQHAPTSPQRTAGGEAAPPAAAGPPTVPSDDKWSVVGGSSLGATSSSASGRAGEAPLMSTQDTRSSPSPTSDDTSTQRSASSIYSRAIQHLSGLEEPGLAPTEALYLLLLTFVDMRAAVLEGSRGRYEVEAMDDELPLFVFILARARLRHPHAIGQWLSDYLSADSRMDTEGKFVTSFQVATQYVASDFDVEE</sequence>
<proteinExistence type="predicted"/>
<dbReference type="Gene3D" id="1.20.1050.80">
    <property type="entry name" value="VPS9 domain"/>
    <property type="match status" value="1"/>
</dbReference>
<organism evidence="3 4">
    <name type="scientific">Vitrella brassicaformis (strain CCMP3155)</name>
    <dbReference type="NCBI Taxonomy" id="1169540"/>
    <lineage>
        <taxon>Eukaryota</taxon>
        <taxon>Sar</taxon>
        <taxon>Alveolata</taxon>
        <taxon>Colpodellida</taxon>
        <taxon>Vitrellaceae</taxon>
        <taxon>Vitrella</taxon>
    </lineage>
</organism>
<protein>
    <recommendedName>
        <fullName evidence="2">VPS9 domain-containing protein</fullName>
    </recommendedName>
</protein>
<feature type="region of interest" description="Disordered" evidence="1">
    <location>
        <begin position="865"/>
        <end position="951"/>
    </location>
</feature>
<feature type="region of interest" description="Disordered" evidence="1">
    <location>
        <begin position="214"/>
        <end position="254"/>
    </location>
</feature>
<feature type="compositionally biased region" description="Low complexity" evidence="1">
    <location>
        <begin position="240"/>
        <end position="254"/>
    </location>
</feature>
<evidence type="ECO:0000259" key="2">
    <source>
        <dbReference type="PROSITE" id="PS51205"/>
    </source>
</evidence>
<dbReference type="InParanoid" id="A0A0G4ECG9"/>
<feature type="domain" description="VPS9" evidence="2">
    <location>
        <begin position="921"/>
        <end position="1063"/>
    </location>
</feature>
<dbReference type="PANTHER" id="PTHR24216:SF65">
    <property type="entry name" value="PAXILLIN-LIKE PROTEIN 1"/>
    <property type="match status" value="1"/>
</dbReference>
<feature type="compositionally biased region" description="Low complexity" evidence="1">
    <location>
        <begin position="907"/>
        <end position="949"/>
    </location>
</feature>
<dbReference type="VEuPathDB" id="CryptoDB:Vbra_6993"/>
<reference evidence="3 4" key="1">
    <citation type="submission" date="2014-11" db="EMBL/GenBank/DDBJ databases">
        <authorList>
            <person name="Zhu J."/>
            <person name="Qi W."/>
            <person name="Song R."/>
        </authorList>
    </citation>
    <scope>NUCLEOTIDE SEQUENCE [LARGE SCALE GENOMIC DNA]</scope>
</reference>
<dbReference type="AlphaFoldDB" id="A0A0G4ECG9"/>
<feature type="region of interest" description="Disordered" evidence="1">
    <location>
        <begin position="395"/>
        <end position="438"/>
    </location>
</feature>
<feature type="region of interest" description="Disordered" evidence="1">
    <location>
        <begin position="758"/>
        <end position="827"/>
    </location>
</feature>
<dbReference type="InterPro" id="IPR003123">
    <property type="entry name" value="VPS9"/>
</dbReference>
<dbReference type="InterPro" id="IPR037191">
    <property type="entry name" value="VPS9_dom_sf"/>
</dbReference>
<dbReference type="EMBL" id="CDMY01000149">
    <property type="protein sequence ID" value="CEL93229.1"/>
    <property type="molecule type" value="Genomic_DNA"/>
</dbReference>
<feature type="compositionally biased region" description="Polar residues" evidence="1">
    <location>
        <begin position="395"/>
        <end position="411"/>
    </location>
</feature>
<evidence type="ECO:0000256" key="1">
    <source>
        <dbReference type="SAM" id="MobiDB-lite"/>
    </source>
</evidence>
<gene>
    <name evidence="3" type="ORF">Vbra_6993</name>
</gene>
<feature type="compositionally biased region" description="Polar residues" evidence="1">
    <location>
        <begin position="166"/>
        <end position="178"/>
    </location>
</feature>
<name>A0A0G4ECG9_VITBC</name>
<dbReference type="OrthoDB" id="311766at2759"/>
<feature type="region of interest" description="Disordered" evidence="1">
    <location>
        <begin position="520"/>
        <end position="546"/>
    </location>
</feature>
<accession>A0A0G4ECG9</accession>
<feature type="compositionally biased region" description="Pro residues" evidence="1">
    <location>
        <begin position="771"/>
        <end position="789"/>
    </location>
</feature>
<feature type="region of interest" description="Disordered" evidence="1">
    <location>
        <begin position="1"/>
        <end position="49"/>
    </location>
</feature>
<keyword evidence="4" id="KW-1185">Reference proteome</keyword>
<dbReference type="Proteomes" id="UP000041254">
    <property type="component" value="Unassembled WGS sequence"/>
</dbReference>
<feature type="compositionally biased region" description="Basic residues" evidence="1">
    <location>
        <begin position="522"/>
        <end position="533"/>
    </location>
</feature>
<dbReference type="PANTHER" id="PTHR24216">
    <property type="entry name" value="PAXILLIN-RELATED"/>
    <property type="match status" value="1"/>
</dbReference>
<evidence type="ECO:0000313" key="4">
    <source>
        <dbReference type="Proteomes" id="UP000041254"/>
    </source>
</evidence>